<keyword evidence="5" id="KW-0456">Lyase</keyword>
<accession>A0ABZ0P087</accession>
<evidence type="ECO:0000256" key="2">
    <source>
        <dbReference type="ARBA" id="ARBA00010869"/>
    </source>
</evidence>
<dbReference type="PROSITE" id="PS00165">
    <property type="entry name" value="DEHYDRATASE_SER_THR"/>
    <property type="match status" value="1"/>
</dbReference>
<dbReference type="Proteomes" id="UP001302367">
    <property type="component" value="Chromosome 6"/>
</dbReference>
<protein>
    <recommendedName>
        <fullName evidence="3">L-serine ammonia-lyase</fullName>
        <ecNumber evidence="3">4.3.1.17</ecNumber>
    </recommendedName>
</protein>
<dbReference type="GeneID" id="35432364"/>
<comment type="similarity">
    <text evidence="2">Belongs to the serine/threonine dehydratase family.</text>
</comment>
<organism evidence="9 10">
    <name type="scientific">Cercospora beticola</name>
    <name type="common">Sugarbeet leaf spot fungus</name>
    <dbReference type="NCBI Taxonomy" id="122368"/>
    <lineage>
        <taxon>Eukaryota</taxon>
        <taxon>Fungi</taxon>
        <taxon>Dikarya</taxon>
        <taxon>Ascomycota</taxon>
        <taxon>Pezizomycotina</taxon>
        <taxon>Dothideomycetes</taxon>
        <taxon>Dothideomycetidae</taxon>
        <taxon>Mycosphaerellales</taxon>
        <taxon>Mycosphaerellaceae</taxon>
        <taxon>Cercospora</taxon>
    </lineage>
</organism>
<dbReference type="Gene3D" id="3.40.50.1100">
    <property type="match status" value="2"/>
</dbReference>
<dbReference type="InterPro" id="IPR050147">
    <property type="entry name" value="Ser/Thr_Dehydratase"/>
</dbReference>
<reference evidence="9 10" key="1">
    <citation type="submission" date="2023-09" db="EMBL/GenBank/DDBJ databases">
        <title>Complete-Gapless Cercospora beticola genome.</title>
        <authorList>
            <person name="Wyatt N.A."/>
            <person name="Spanner R.E."/>
            <person name="Bolton M.D."/>
        </authorList>
    </citation>
    <scope>NUCLEOTIDE SEQUENCE [LARGE SCALE GENOMIC DNA]</scope>
    <source>
        <strain evidence="9">Cb09-40</strain>
    </source>
</reference>
<dbReference type="Pfam" id="PF00291">
    <property type="entry name" value="PALP"/>
    <property type="match status" value="1"/>
</dbReference>
<comment type="cofactor">
    <cofactor evidence="1">
        <name>pyridoxal 5'-phosphate</name>
        <dbReference type="ChEBI" id="CHEBI:597326"/>
    </cofactor>
</comment>
<dbReference type="EC" id="4.3.1.17" evidence="3"/>
<comment type="catalytic activity">
    <reaction evidence="6">
        <text>L-serine = pyruvate + NH4(+)</text>
        <dbReference type="Rhea" id="RHEA:19169"/>
        <dbReference type="ChEBI" id="CHEBI:15361"/>
        <dbReference type="ChEBI" id="CHEBI:28938"/>
        <dbReference type="ChEBI" id="CHEBI:33384"/>
        <dbReference type="EC" id="4.3.1.17"/>
    </reaction>
</comment>
<dbReference type="InterPro" id="IPR036052">
    <property type="entry name" value="TrpB-like_PALP_sf"/>
</dbReference>
<keyword evidence="10" id="KW-1185">Reference proteome</keyword>
<evidence type="ECO:0000256" key="4">
    <source>
        <dbReference type="ARBA" id="ARBA00022898"/>
    </source>
</evidence>
<evidence type="ECO:0000256" key="6">
    <source>
        <dbReference type="ARBA" id="ARBA00049406"/>
    </source>
</evidence>
<dbReference type="EMBL" id="CP134189">
    <property type="protein sequence ID" value="WPB05136.1"/>
    <property type="molecule type" value="Genomic_DNA"/>
</dbReference>
<dbReference type="PANTHER" id="PTHR48078">
    <property type="entry name" value="THREONINE DEHYDRATASE, MITOCHONDRIAL-RELATED"/>
    <property type="match status" value="1"/>
</dbReference>
<dbReference type="InterPro" id="IPR001926">
    <property type="entry name" value="TrpB-like_PALP"/>
</dbReference>
<evidence type="ECO:0000313" key="10">
    <source>
        <dbReference type="Proteomes" id="UP001302367"/>
    </source>
</evidence>
<evidence type="ECO:0000256" key="5">
    <source>
        <dbReference type="ARBA" id="ARBA00023239"/>
    </source>
</evidence>
<gene>
    <name evidence="9" type="ORF">RHO25_009786</name>
</gene>
<feature type="region of interest" description="Disordered" evidence="7">
    <location>
        <begin position="1"/>
        <end position="30"/>
    </location>
</feature>
<evidence type="ECO:0000256" key="3">
    <source>
        <dbReference type="ARBA" id="ARBA00012093"/>
    </source>
</evidence>
<dbReference type="InterPro" id="IPR000634">
    <property type="entry name" value="Ser/Thr_deHydtase_PyrdxlP-BS"/>
</dbReference>
<evidence type="ECO:0000256" key="7">
    <source>
        <dbReference type="SAM" id="MobiDB-lite"/>
    </source>
</evidence>
<proteinExistence type="inferred from homology"/>
<dbReference type="SUPFAM" id="SSF53686">
    <property type="entry name" value="Tryptophan synthase beta subunit-like PLP-dependent enzymes"/>
    <property type="match status" value="1"/>
</dbReference>
<keyword evidence="4" id="KW-0663">Pyridoxal phosphate</keyword>
<sequence>MAIDMPQDTQPQWLANNGAPRPRNTKKPWRKTPLIESTRLSEKAGCRIFLKLDNLQPSGSFKSRGLGNLVLKSYNNAPDPLRLHYFAASGGNAGLGCVYAANFVGQPATVVVPVTTKKHMIDKLYAAGAKEVLQHGANIAEATAYVNEVLMPQSRENGEEPFYVDPFNHPDIWQGHESIVDEMRDQFEEIGEDHPPDWIICSCGGGGLFNGVMGGIERQGHTWAKTGVIAVETEGADSLNKALEWNEHKAIDKITSIATSLGCVKISERTWDIVRPALKSGKAKNIVLTDAEAAMGSWKLAEEERIIVEAACGVNIALCYGGRMEKVLGRPPRPEESFVIVVCGGSNVSTDMIEEYKRTYRHLVEPSLPGTPIRSPSPINMNTIDHGKKDSVQGSDSEPEDAEFVGRYKVPKGYAGHASMGDGYTGFHINDYAVKPHKPSKQKRPQNVIIC</sequence>
<evidence type="ECO:0000256" key="1">
    <source>
        <dbReference type="ARBA" id="ARBA00001933"/>
    </source>
</evidence>
<evidence type="ECO:0000259" key="8">
    <source>
        <dbReference type="Pfam" id="PF00291"/>
    </source>
</evidence>
<evidence type="ECO:0000313" key="9">
    <source>
        <dbReference type="EMBL" id="WPB05136.1"/>
    </source>
</evidence>
<name>A0ABZ0P087_CERBT</name>
<dbReference type="RefSeq" id="XP_065459289.1">
    <property type="nucleotide sequence ID" value="XM_065603217.1"/>
</dbReference>
<feature type="domain" description="Tryptophan synthase beta chain-like PALP" evidence="8">
    <location>
        <begin position="29"/>
        <end position="344"/>
    </location>
</feature>
<dbReference type="PANTHER" id="PTHR48078:SF2">
    <property type="entry name" value="CATABOLIC L-SERINE_THREONINE DEHYDRATASE"/>
    <property type="match status" value="1"/>
</dbReference>